<proteinExistence type="predicted"/>
<gene>
    <name evidence="1" type="ORF">ERS852480_05350</name>
    <name evidence="2" type="ORF">NCTC11224_01021</name>
</gene>
<sequence>MDKVGKKCRDISFRSEKNQKLVCVHSREAREYARILESDNMVVSYEACQCLDITGGNKNGLTEKIRFY</sequence>
<dbReference type="Proteomes" id="UP000251853">
    <property type="component" value="Unassembled WGS sequence"/>
</dbReference>
<dbReference type="AlphaFoldDB" id="A0A174V324"/>
<protein>
    <submittedName>
        <fullName evidence="1">Uncharacterized protein</fullName>
    </submittedName>
</protein>
<keyword evidence="4" id="KW-1185">Reference proteome</keyword>
<organism evidence="1 3">
    <name type="scientific">Enterocloster clostridioformis</name>
    <dbReference type="NCBI Taxonomy" id="1531"/>
    <lineage>
        <taxon>Bacteria</taxon>
        <taxon>Bacillati</taxon>
        <taxon>Bacillota</taxon>
        <taxon>Clostridia</taxon>
        <taxon>Lachnospirales</taxon>
        <taxon>Lachnospiraceae</taxon>
        <taxon>Enterocloster</taxon>
    </lineage>
</organism>
<accession>A0A174V324</accession>
<evidence type="ECO:0000313" key="3">
    <source>
        <dbReference type="Proteomes" id="UP000095512"/>
    </source>
</evidence>
<dbReference type="EMBL" id="UAVW01000001">
    <property type="protein sequence ID" value="SQB04603.1"/>
    <property type="molecule type" value="Genomic_DNA"/>
</dbReference>
<evidence type="ECO:0000313" key="4">
    <source>
        <dbReference type="Proteomes" id="UP000251853"/>
    </source>
</evidence>
<evidence type="ECO:0000313" key="2">
    <source>
        <dbReference type="EMBL" id="SQB04603.1"/>
    </source>
</evidence>
<evidence type="ECO:0000313" key="1">
    <source>
        <dbReference type="EMBL" id="CUQ29134.1"/>
    </source>
</evidence>
<dbReference type="RefSeq" id="WP_057573254.1">
    <property type="nucleotide sequence ID" value="NZ_JADMWI010000070.1"/>
</dbReference>
<name>A0A174V324_9FIRM</name>
<reference evidence="1 3" key="1">
    <citation type="submission" date="2015-09" db="EMBL/GenBank/DDBJ databases">
        <authorList>
            <consortium name="Pathogen Informatics"/>
        </authorList>
    </citation>
    <scope>NUCLEOTIDE SEQUENCE [LARGE SCALE GENOMIC DNA]</scope>
    <source>
        <strain evidence="1 3">2789STDY5834865</strain>
    </source>
</reference>
<dbReference type="Proteomes" id="UP000095512">
    <property type="component" value="Unassembled WGS sequence"/>
</dbReference>
<dbReference type="EMBL" id="CZAB01000161">
    <property type="protein sequence ID" value="CUQ29134.1"/>
    <property type="molecule type" value="Genomic_DNA"/>
</dbReference>
<reference evidence="2 4" key="2">
    <citation type="submission" date="2018-06" db="EMBL/GenBank/DDBJ databases">
        <authorList>
            <consortium name="Pathogen Informatics"/>
            <person name="Doyle S."/>
        </authorList>
    </citation>
    <scope>NUCLEOTIDE SEQUENCE [LARGE SCALE GENOMIC DNA]</scope>
    <source>
        <strain evidence="2 4">NCTC11224</strain>
    </source>
</reference>